<dbReference type="PANTHER" id="PTHR12835:SF5">
    <property type="entry name" value="BIOTIN--PROTEIN LIGASE"/>
    <property type="match status" value="1"/>
</dbReference>
<dbReference type="PANTHER" id="PTHR12835">
    <property type="entry name" value="BIOTIN PROTEIN LIGASE"/>
    <property type="match status" value="1"/>
</dbReference>
<comment type="catalytic activity">
    <reaction evidence="6">
        <text>biotin + L-lysyl-[protein] + ATP = N(6)-biotinyl-L-lysyl-[protein] + AMP + diphosphate + H(+)</text>
        <dbReference type="Rhea" id="RHEA:11756"/>
        <dbReference type="Rhea" id="RHEA-COMP:9752"/>
        <dbReference type="Rhea" id="RHEA-COMP:10505"/>
        <dbReference type="ChEBI" id="CHEBI:15378"/>
        <dbReference type="ChEBI" id="CHEBI:29969"/>
        <dbReference type="ChEBI" id="CHEBI:30616"/>
        <dbReference type="ChEBI" id="CHEBI:33019"/>
        <dbReference type="ChEBI" id="CHEBI:57586"/>
        <dbReference type="ChEBI" id="CHEBI:83144"/>
        <dbReference type="ChEBI" id="CHEBI:456215"/>
        <dbReference type="EC" id="6.3.4.15"/>
    </reaction>
</comment>
<evidence type="ECO:0000256" key="4">
    <source>
        <dbReference type="ARBA" id="ARBA00023267"/>
    </source>
</evidence>
<dbReference type="EC" id="6.3.4.15" evidence="5"/>
<protein>
    <recommendedName>
        <fullName evidence="5">biotin--[biotin carboxyl-carrier protein] ligase</fullName>
        <ecNumber evidence="5">6.3.4.15</ecNumber>
    </recommendedName>
</protein>
<dbReference type="InterPro" id="IPR003142">
    <property type="entry name" value="BPL_C"/>
</dbReference>
<dbReference type="GO" id="GO:0004077">
    <property type="term" value="F:biotin--[biotin carboxyl-carrier protein] ligase activity"/>
    <property type="evidence" value="ECO:0007669"/>
    <property type="project" value="UniProtKB-EC"/>
</dbReference>
<dbReference type="RefSeq" id="WP_379509631.1">
    <property type="nucleotide sequence ID" value="NZ_JBHRTQ010000007.1"/>
</dbReference>
<keyword evidence="1 8" id="KW-0436">Ligase</keyword>
<evidence type="ECO:0000256" key="2">
    <source>
        <dbReference type="ARBA" id="ARBA00022741"/>
    </source>
</evidence>
<feature type="domain" description="BPL/LPL catalytic" evidence="7">
    <location>
        <begin position="1"/>
        <end position="171"/>
    </location>
</feature>
<evidence type="ECO:0000259" key="7">
    <source>
        <dbReference type="PROSITE" id="PS51733"/>
    </source>
</evidence>
<dbReference type="InterPro" id="IPR045864">
    <property type="entry name" value="aa-tRNA-synth_II/BPL/LPL"/>
</dbReference>
<evidence type="ECO:0000313" key="8">
    <source>
        <dbReference type="EMBL" id="MFC3174264.1"/>
    </source>
</evidence>
<sequence length="242" mass="24362">MIAFVPETGSTNGEIAARIAGGEPVPEGDWLVADRQTAGRGRQGRAWLDGAGNFMGSTVVHARAGDPPLPSLALVAGLAVHAALAPLVPPPLRAEIKWPNDVLVAGAKLAGVLLERTGDAVIVGIGANLALAPQVPGRETVALSAFGPAPDRDGFTQALASAFAAELALWRAAGLEALVARWTIAAHPAGTALLVGEPGEAPLAGTFAGLDSTGALILTLGDGTKRTIQAGEVRLAPPGRAE</sequence>
<evidence type="ECO:0000256" key="5">
    <source>
        <dbReference type="ARBA" id="ARBA00024227"/>
    </source>
</evidence>
<evidence type="ECO:0000256" key="6">
    <source>
        <dbReference type="ARBA" id="ARBA00047846"/>
    </source>
</evidence>
<dbReference type="Gene3D" id="2.30.30.100">
    <property type="match status" value="1"/>
</dbReference>
<evidence type="ECO:0000313" key="9">
    <source>
        <dbReference type="Proteomes" id="UP001595604"/>
    </source>
</evidence>
<evidence type="ECO:0000256" key="1">
    <source>
        <dbReference type="ARBA" id="ARBA00022598"/>
    </source>
</evidence>
<dbReference type="EMBL" id="JBHRTQ010000007">
    <property type="protein sequence ID" value="MFC3174264.1"/>
    <property type="molecule type" value="Genomic_DNA"/>
</dbReference>
<dbReference type="Pfam" id="PF02237">
    <property type="entry name" value="BPL_C"/>
    <property type="match status" value="1"/>
</dbReference>
<keyword evidence="2" id="KW-0547">Nucleotide-binding</keyword>
<keyword evidence="9" id="KW-1185">Reference proteome</keyword>
<accession>A0ABV7IPR1</accession>
<dbReference type="InterPro" id="IPR004143">
    <property type="entry name" value="BPL_LPL_catalytic"/>
</dbReference>
<gene>
    <name evidence="8" type="ORF">ACFOD9_08370</name>
</gene>
<comment type="caution">
    <text evidence="8">The sequence shown here is derived from an EMBL/GenBank/DDBJ whole genome shotgun (WGS) entry which is preliminary data.</text>
</comment>
<dbReference type="PROSITE" id="PS51733">
    <property type="entry name" value="BPL_LPL_CATALYTIC"/>
    <property type="match status" value="1"/>
</dbReference>
<keyword evidence="3" id="KW-0067">ATP-binding</keyword>
<dbReference type="InterPro" id="IPR008988">
    <property type="entry name" value="Transcriptional_repressor_C"/>
</dbReference>
<evidence type="ECO:0000256" key="3">
    <source>
        <dbReference type="ARBA" id="ARBA00022840"/>
    </source>
</evidence>
<dbReference type="CDD" id="cd16442">
    <property type="entry name" value="BPL"/>
    <property type="match status" value="1"/>
</dbReference>
<dbReference type="Pfam" id="PF03099">
    <property type="entry name" value="BPL_LplA_LipB"/>
    <property type="match status" value="1"/>
</dbReference>
<dbReference type="SUPFAM" id="SSF55681">
    <property type="entry name" value="Class II aaRS and biotin synthetases"/>
    <property type="match status" value="1"/>
</dbReference>
<name>A0ABV7IPR1_9SPHN</name>
<reference evidence="9" key="1">
    <citation type="journal article" date="2019" name="Int. J. Syst. Evol. Microbiol.">
        <title>The Global Catalogue of Microorganisms (GCM) 10K type strain sequencing project: providing services to taxonomists for standard genome sequencing and annotation.</title>
        <authorList>
            <consortium name="The Broad Institute Genomics Platform"/>
            <consortium name="The Broad Institute Genome Sequencing Center for Infectious Disease"/>
            <person name="Wu L."/>
            <person name="Ma J."/>
        </authorList>
    </citation>
    <scope>NUCLEOTIDE SEQUENCE [LARGE SCALE GENOMIC DNA]</scope>
    <source>
        <strain evidence="9">KCTC 42984</strain>
    </source>
</reference>
<proteinExistence type="predicted"/>
<organism evidence="8 9">
    <name type="scientific">Novosphingobium bradum</name>
    <dbReference type="NCBI Taxonomy" id="1737444"/>
    <lineage>
        <taxon>Bacteria</taxon>
        <taxon>Pseudomonadati</taxon>
        <taxon>Pseudomonadota</taxon>
        <taxon>Alphaproteobacteria</taxon>
        <taxon>Sphingomonadales</taxon>
        <taxon>Sphingomonadaceae</taxon>
        <taxon>Novosphingobium</taxon>
    </lineage>
</organism>
<dbReference type="SUPFAM" id="SSF50037">
    <property type="entry name" value="C-terminal domain of transcriptional repressors"/>
    <property type="match status" value="1"/>
</dbReference>
<dbReference type="Proteomes" id="UP001595604">
    <property type="component" value="Unassembled WGS sequence"/>
</dbReference>
<keyword evidence="4" id="KW-0092">Biotin</keyword>
<dbReference type="InterPro" id="IPR004408">
    <property type="entry name" value="Biotin_CoA_COase_ligase"/>
</dbReference>
<dbReference type="Gene3D" id="3.30.930.10">
    <property type="entry name" value="Bira Bifunctional Protein, Domain 2"/>
    <property type="match status" value="1"/>
</dbReference>
<dbReference type="NCBIfam" id="TIGR00121">
    <property type="entry name" value="birA_ligase"/>
    <property type="match status" value="1"/>
</dbReference>